<dbReference type="InterPro" id="IPR050237">
    <property type="entry name" value="ATP-dep_AMP-bd_enzyme"/>
</dbReference>
<dbReference type="InterPro" id="IPR042099">
    <property type="entry name" value="ANL_N_sf"/>
</dbReference>
<sequence length="489" mass="52415">MRRTGRVPPMSSLAEHTARPTGAPIRPDAYARRAAEVLHGLGVRPEHRVALHAGNSAEYVWALLGLMRLGAGVVLLDHLRSARSAQEAAARVRADRLLRADVSPGDPAGPVPVLSLAEVADRVYERDPAPPAAPLPLDAWEAREDALIAWSSGSTGEPKAIVRSGRSVLENTRRTVARMGYRDSDVLAPLLPFSHQYGFSLVLIAQVTGCGLLTAPYTRLDRALEAVGAYAATVVDATPSAFRSLLRLLERRPALADGLRGVRMWCTGGAPLDDRLARDFRAAVGLPLLDGYGSTELGNVALAGPGAPGDCLPLDGVEVSVRDEAGRALPPGRPGEVWVRTPDVMRGLLGPDGTLSEPAAPGEFRTRDLGVLDARGGLRVLGRMSATTRHGYTLYPAHLARKAERCGRPVHVVPVRDVRGGSRLVFLVEDPRQRPASTWFAEFGKVLEPYEMPNLVLVLPGFPTNGNSKTDVPALEERARRALAKGVHQ</sequence>
<dbReference type="EMBL" id="BAAATJ010000001">
    <property type="protein sequence ID" value="GAA2382487.1"/>
    <property type="molecule type" value="Genomic_DNA"/>
</dbReference>
<proteinExistence type="predicted"/>
<dbReference type="Pfam" id="PF00501">
    <property type="entry name" value="AMP-binding"/>
    <property type="match status" value="1"/>
</dbReference>
<dbReference type="PANTHER" id="PTHR43767:SF1">
    <property type="entry name" value="NONRIBOSOMAL PEPTIDE SYNTHASE PES1 (EUROFUNG)-RELATED"/>
    <property type="match status" value="1"/>
</dbReference>
<evidence type="ECO:0000259" key="2">
    <source>
        <dbReference type="Pfam" id="PF00501"/>
    </source>
</evidence>
<feature type="domain" description="AMP-dependent synthetase/ligase" evidence="2">
    <location>
        <begin position="29"/>
        <end position="348"/>
    </location>
</feature>
<dbReference type="Proteomes" id="UP001500058">
    <property type="component" value="Unassembled WGS sequence"/>
</dbReference>
<dbReference type="PANTHER" id="PTHR43767">
    <property type="entry name" value="LONG-CHAIN-FATTY-ACID--COA LIGASE"/>
    <property type="match status" value="1"/>
</dbReference>
<organism evidence="3 4">
    <name type="scientific">Streptomyces glaucosporus</name>
    <dbReference type="NCBI Taxonomy" id="284044"/>
    <lineage>
        <taxon>Bacteria</taxon>
        <taxon>Bacillati</taxon>
        <taxon>Actinomycetota</taxon>
        <taxon>Actinomycetes</taxon>
        <taxon>Kitasatosporales</taxon>
        <taxon>Streptomycetaceae</taxon>
        <taxon>Streptomyces</taxon>
    </lineage>
</organism>
<feature type="region of interest" description="Disordered" evidence="1">
    <location>
        <begin position="1"/>
        <end position="26"/>
    </location>
</feature>
<accession>A0ABP5UK72</accession>
<evidence type="ECO:0000313" key="4">
    <source>
        <dbReference type="Proteomes" id="UP001500058"/>
    </source>
</evidence>
<protein>
    <submittedName>
        <fullName evidence="3">Long-chain fatty acid--CoA ligase</fullName>
    </submittedName>
</protein>
<dbReference type="GO" id="GO:0016874">
    <property type="term" value="F:ligase activity"/>
    <property type="evidence" value="ECO:0007669"/>
    <property type="project" value="UniProtKB-KW"/>
</dbReference>
<dbReference type="InterPro" id="IPR045851">
    <property type="entry name" value="AMP-bd_C_sf"/>
</dbReference>
<dbReference type="Gene3D" id="3.40.50.12780">
    <property type="entry name" value="N-terminal domain of ligase-like"/>
    <property type="match status" value="1"/>
</dbReference>
<name>A0ABP5UK72_9ACTN</name>
<dbReference type="Gene3D" id="3.30.300.30">
    <property type="match status" value="1"/>
</dbReference>
<dbReference type="InterPro" id="IPR020845">
    <property type="entry name" value="AMP-binding_CS"/>
</dbReference>
<evidence type="ECO:0000313" key="3">
    <source>
        <dbReference type="EMBL" id="GAA2382487.1"/>
    </source>
</evidence>
<keyword evidence="4" id="KW-1185">Reference proteome</keyword>
<gene>
    <name evidence="3" type="ORF">GCM10010420_00510</name>
</gene>
<keyword evidence="3" id="KW-0436">Ligase</keyword>
<dbReference type="PROSITE" id="PS00455">
    <property type="entry name" value="AMP_BINDING"/>
    <property type="match status" value="1"/>
</dbReference>
<dbReference type="SUPFAM" id="SSF56801">
    <property type="entry name" value="Acetyl-CoA synthetase-like"/>
    <property type="match status" value="1"/>
</dbReference>
<dbReference type="CDD" id="cd04433">
    <property type="entry name" value="AFD_class_I"/>
    <property type="match status" value="1"/>
</dbReference>
<dbReference type="InterPro" id="IPR000873">
    <property type="entry name" value="AMP-dep_synth/lig_dom"/>
</dbReference>
<evidence type="ECO:0000256" key="1">
    <source>
        <dbReference type="SAM" id="MobiDB-lite"/>
    </source>
</evidence>
<comment type="caution">
    <text evidence="3">The sequence shown here is derived from an EMBL/GenBank/DDBJ whole genome shotgun (WGS) entry which is preliminary data.</text>
</comment>
<reference evidence="4" key="1">
    <citation type="journal article" date="2019" name="Int. J. Syst. Evol. Microbiol.">
        <title>The Global Catalogue of Microorganisms (GCM) 10K type strain sequencing project: providing services to taxonomists for standard genome sequencing and annotation.</title>
        <authorList>
            <consortium name="The Broad Institute Genomics Platform"/>
            <consortium name="The Broad Institute Genome Sequencing Center for Infectious Disease"/>
            <person name="Wu L."/>
            <person name="Ma J."/>
        </authorList>
    </citation>
    <scope>NUCLEOTIDE SEQUENCE [LARGE SCALE GENOMIC DNA]</scope>
    <source>
        <strain evidence="4">JCM 6921</strain>
    </source>
</reference>